<evidence type="ECO:0000313" key="1">
    <source>
        <dbReference type="EMBL" id="ROV58876.1"/>
    </source>
</evidence>
<sequence>MGSLLSSGSVFARLDGAIFTTTPSGEIVNENVRYESKQEVFLDGGPGPNAPGTAAALPEGYYYFQVTNPSGKCLLSSIEPDSGVNGGSCYEDVKGKGGPKNSTTFNAEPLECRLIHFDGEDRISVVNQTYTTTVKYRGSLITVEEPCQHLLGSEYLGGSGGLTEGETVQLYPFANTPNSGGVYKAWVATEQSVIDACEGKGGVDNGATGEQCDGFFGFIPKFSKTDNFKVRLEDQDKPINFDVALRSFHDKNLNCQYDPNYAAPSLGDELIENWDFGVIDPLAMRNIYRTTDSEEFPTTFSVLEQETQVWTVDRFMWFAELKNVIPLNTPFSHFTTFADLRAYAPMHNDGTLYEEFVSALACQQQTTTDLIARNTREETDDGFTPSQYGVAQQGTKGVDPDPVLVVSFGQIGIADITVCKAFDIAQNGYDQSDPLISNWKMILTVPESVPLPDNINATDTPTLWNELVTIFGPDLGELKNRKVEKVTDETGCVDFIALVPNVKGDLAKYIIEEDIANQPDWHATTTTSIEFAVRSVLSYDQNNLPIIDGEVYDRSDNINSDTFIFNNVCRVIVDFDTKGYWHNKNGLSELTTADRDYVNTLDPYKVPSVYFSAGDEPFDGQFQDGTPVSAAFSGDEPIWSAGTWQSEVSQFLVDSNANSDINLHKEQLAQQLLAFIFNTRHRPSPNGLSNSATIEFKGEWLTAEQIISKAIEAWNSSNTTLIIEMAQILDSYNNNNALAVTPGSYEDCPTPIFTP</sequence>
<proteinExistence type="predicted"/>
<reference evidence="1 2" key="1">
    <citation type="submission" date="2018-11" db="EMBL/GenBank/DDBJ databases">
        <title>Vibrio ponticus strain CAIM 1751 pathogenic for the snapper Lutjanus guttatus.</title>
        <authorList>
            <person name="Soto-Rodriguez S."/>
            <person name="Lozano-Olvera R."/>
            <person name="Gomez-Gil B."/>
        </authorList>
    </citation>
    <scope>NUCLEOTIDE SEQUENCE [LARGE SCALE GENOMIC DNA]</scope>
    <source>
        <strain evidence="1 2">CAIM 1751</strain>
    </source>
</reference>
<organism evidence="1 2">
    <name type="scientific">Vibrio ponticus</name>
    <dbReference type="NCBI Taxonomy" id="265668"/>
    <lineage>
        <taxon>Bacteria</taxon>
        <taxon>Pseudomonadati</taxon>
        <taxon>Pseudomonadota</taxon>
        <taxon>Gammaproteobacteria</taxon>
        <taxon>Vibrionales</taxon>
        <taxon>Vibrionaceae</taxon>
        <taxon>Vibrio</taxon>
    </lineage>
</organism>
<accession>A0A3N3DWS3</accession>
<dbReference type="AlphaFoldDB" id="A0A3N3DWS3"/>
<dbReference type="EMBL" id="RKIK01000060">
    <property type="protein sequence ID" value="ROV58876.1"/>
    <property type="molecule type" value="Genomic_DNA"/>
</dbReference>
<comment type="caution">
    <text evidence="1">The sequence shown here is derived from an EMBL/GenBank/DDBJ whole genome shotgun (WGS) entry which is preliminary data.</text>
</comment>
<evidence type="ECO:0000313" key="2">
    <source>
        <dbReference type="Proteomes" id="UP000278792"/>
    </source>
</evidence>
<protein>
    <submittedName>
        <fullName evidence="1">Uncharacterized protein</fullName>
    </submittedName>
</protein>
<gene>
    <name evidence="1" type="ORF">EGH82_16470</name>
</gene>
<dbReference type="Proteomes" id="UP000278792">
    <property type="component" value="Unassembled WGS sequence"/>
</dbReference>
<name>A0A3N3DWS3_9VIBR</name>